<dbReference type="PANTHER" id="PTHR35896">
    <property type="entry name" value="IG-LIKE DOMAIN-CONTAINING PROTEIN"/>
    <property type="match status" value="1"/>
</dbReference>
<name>A0A1B7Y8L0_COLHI</name>
<comment type="caution">
    <text evidence="3">The sequence shown here is derived from an EMBL/GenBank/DDBJ whole genome shotgun (WGS) entry which is preliminary data.</text>
</comment>
<reference evidence="4" key="1">
    <citation type="journal article" date="2017" name="BMC Genomics">
        <title>Gapless genome assembly of Colletotrichum higginsianum reveals chromosome structure and association of transposable elements with secondary metabolite gene clusters.</title>
        <authorList>
            <person name="Dallery J.-F."/>
            <person name="Lapalu N."/>
            <person name="Zampounis A."/>
            <person name="Pigne S."/>
            <person name="Luyten I."/>
            <person name="Amselem J."/>
            <person name="Wittenberg A.H.J."/>
            <person name="Zhou S."/>
            <person name="de Queiroz M.V."/>
            <person name="Robin G.P."/>
            <person name="Auger A."/>
            <person name="Hainaut M."/>
            <person name="Henrissat B."/>
            <person name="Kim K.-T."/>
            <person name="Lee Y.-H."/>
            <person name="Lespinet O."/>
            <person name="Schwartz D.C."/>
            <person name="Thon M.R."/>
            <person name="O'Connell R.J."/>
        </authorList>
    </citation>
    <scope>NUCLEOTIDE SEQUENCE [LARGE SCALE GENOMIC DNA]</scope>
    <source>
        <strain evidence="4">IMI 349063</strain>
    </source>
</reference>
<protein>
    <submittedName>
        <fullName evidence="3">Major facilitator superfamily transporter</fullName>
    </submittedName>
</protein>
<dbReference type="VEuPathDB" id="FungiDB:CH63R_07127"/>
<keyword evidence="2" id="KW-0812">Transmembrane</keyword>
<sequence length="253" mass="28256">MEKSATGYQALDYSDEPSSRDDFPLGSDSHGDNRTRREYRATAHQRGLLLFISVAVLVVIGGGLLYTLQALSPVESEERASLIGVCSNNPEKSRDRGCVFDPMMYNWVQEPCYKRDLSDKYFAAGNWTFFADAEGTQPIAESTIRQGDAITVWVTGDFHHSHCAYILHKRLVAEEAGSIAMDTKSRSIAHTEHCFKWLSKPKPQVFDLVTLNFSREALGCVQGRLGVDCYSPEHAEICWPGQNHSTAHHAIED</sequence>
<evidence type="ECO:0000256" key="2">
    <source>
        <dbReference type="SAM" id="Phobius"/>
    </source>
</evidence>
<keyword evidence="2" id="KW-0472">Membrane</keyword>
<dbReference type="RefSeq" id="XP_018156880.1">
    <property type="nucleotide sequence ID" value="XM_018302102.1"/>
</dbReference>
<keyword evidence="4" id="KW-1185">Reference proteome</keyword>
<dbReference type="PANTHER" id="PTHR35896:SF3">
    <property type="entry name" value="MAJOR FACILITATOR SUPERFAMILY TRANSPORTER"/>
    <property type="match status" value="1"/>
</dbReference>
<gene>
    <name evidence="3" type="ORF">CH63R_07127</name>
</gene>
<feature type="compositionally biased region" description="Basic and acidic residues" evidence="1">
    <location>
        <begin position="17"/>
        <end position="35"/>
    </location>
</feature>
<keyword evidence="2" id="KW-1133">Transmembrane helix</keyword>
<accession>A0A1B7Y8L0</accession>
<feature type="region of interest" description="Disordered" evidence="1">
    <location>
        <begin position="1"/>
        <end position="35"/>
    </location>
</feature>
<evidence type="ECO:0000313" key="3">
    <source>
        <dbReference type="EMBL" id="OBR08362.1"/>
    </source>
</evidence>
<dbReference type="EMBL" id="LTAN01000005">
    <property type="protein sequence ID" value="OBR08362.1"/>
    <property type="molecule type" value="Genomic_DNA"/>
</dbReference>
<proteinExistence type="predicted"/>
<evidence type="ECO:0000313" key="4">
    <source>
        <dbReference type="Proteomes" id="UP000092177"/>
    </source>
</evidence>
<dbReference type="InterPro" id="IPR053008">
    <property type="entry name" value="Phomopsin_biosynth_assoc"/>
</dbReference>
<dbReference type="GeneID" id="28866209"/>
<evidence type="ECO:0000256" key="1">
    <source>
        <dbReference type="SAM" id="MobiDB-lite"/>
    </source>
</evidence>
<feature type="transmembrane region" description="Helical" evidence="2">
    <location>
        <begin position="47"/>
        <end position="68"/>
    </location>
</feature>
<dbReference type="KEGG" id="chig:CH63R_07127"/>
<organism evidence="3 4">
    <name type="scientific">Colletotrichum higginsianum (strain IMI 349063)</name>
    <name type="common">Crucifer anthracnose fungus</name>
    <dbReference type="NCBI Taxonomy" id="759273"/>
    <lineage>
        <taxon>Eukaryota</taxon>
        <taxon>Fungi</taxon>
        <taxon>Dikarya</taxon>
        <taxon>Ascomycota</taxon>
        <taxon>Pezizomycotina</taxon>
        <taxon>Sordariomycetes</taxon>
        <taxon>Hypocreomycetidae</taxon>
        <taxon>Glomerellales</taxon>
        <taxon>Glomerellaceae</taxon>
        <taxon>Colletotrichum</taxon>
        <taxon>Colletotrichum destructivum species complex</taxon>
    </lineage>
</organism>
<dbReference type="Proteomes" id="UP000092177">
    <property type="component" value="Chromosome 5"/>
</dbReference>
<dbReference type="AlphaFoldDB" id="A0A1B7Y8L0"/>